<dbReference type="EMBL" id="JACCAE010000001">
    <property type="protein sequence ID" value="NYF98772.1"/>
    <property type="molecule type" value="Genomic_DNA"/>
</dbReference>
<name>A0A852VP64_9MICO</name>
<dbReference type="Proteomes" id="UP000554054">
    <property type="component" value="Unassembled WGS sequence"/>
</dbReference>
<sequence length="131" mass="14708">MTSPLASTTYSTALARNELYASFALRREVPTLLDPEEEVLLVLPGVAGQFPDVLIVIRQRALLAKVTGWFSRVKIKREAPLGRIRGIAYSGWLFARVKLEVDGGRDLTLVPNRRADAWRFVESFEHLLQTG</sequence>
<evidence type="ECO:0008006" key="3">
    <source>
        <dbReference type="Google" id="ProtNLM"/>
    </source>
</evidence>
<organism evidence="1 2">
    <name type="scientific">Janibacter cremeus</name>
    <dbReference type="NCBI Taxonomy" id="1285192"/>
    <lineage>
        <taxon>Bacteria</taxon>
        <taxon>Bacillati</taxon>
        <taxon>Actinomycetota</taxon>
        <taxon>Actinomycetes</taxon>
        <taxon>Micrococcales</taxon>
        <taxon>Intrasporangiaceae</taxon>
        <taxon>Janibacter</taxon>
    </lineage>
</organism>
<accession>A0A852VP64</accession>
<dbReference type="RefSeq" id="WP_185991544.1">
    <property type="nucleotide sequence ID" value="NZ_JACCAE010000001.1"/>
</dbReference>
<dbReference type="AlphaFoldDB" id="A0A852VP64"/>
<gene>
    <name evidence="1" type="ORF">BJY20_002164</name>
</gene>
<evidence type="ECO:0000313" key="2">
    <source>
        <dbReference type="Proteomes" id="UP000554054"/>
    </source>
</evidence>
<protein>
    <recommendedName>
        <fullName evidence="3">YokE-like PH domain-containing protein</fullName>
    </recommendedName>
</protein>
<keyword evidence="2" id="KW-1185">Reference proteome</keyword>
<comment type="caution">
    <text evidence="1">The sequence shown here is derived from an EMBL/GenBank/DDBJ whole genome shotgun (WGS) entry which is preliminary data.</text>
</comment>
<reference evidence="1 2" key="1">
    <citation type="submission" date="2020-07" db="EMBL/GenBank/DDBJ databases">
        <title>Sequencing the genomes of 1000 actinobacteria strains.</title>
        <authorList>
            <person name="Klenk H.-P."/>
        </authorList>
    </citation>
    <scope>NUCLEOTIDE SEQUENCE [LARGE SCALE GENOMIC DNA]</scope>
    <source>
        <strain evidence="1 2">DSM 26154</strain>
    </source>
</reference>
<evidence type="ECO:0000313" key="1">
    <source>
        <dbReference type="EMBL" id="NYF98772.1"/>
    </source>
</evidence>
<proteinExistence type="predicted"/>